<comment type="similarity">
    <text evidence="2 7">Belongs to the peptidase S41B family.</text>
</comment>
<dbReference type="Gene3D" id="3.30.750.44">
    <property type="match status" value="1"/>
</dbReference>
<dbReference type="SUPFAM" id="SSF69304">
    <property type="entry name" value="Tricorn protease N-terminal domain"/>
    <property type="match status" value="1"/>
</dbReference>
<accession>A0ABM9AW24</accession>
<comment type="function">
    <text evidence="7">Degrades oligopeptides.</text>
</comment>
<keyword evidence="3 7" id="KW-0963">Cytoplasm</keyword>
<evidence type="ECO:0000256" key="9">
    <source>
        <dbReference type="SAM" id="SignalP"/>
    </source>
</evidence>
<dbReference type="Pfam" id="PF03572">
    <property type="entry name" value="Peptidase_S41"/>
    <property type="match status" value="1"/>
</dbReference>
<evidence type="ECO:0000259" key="10">
    <source>
        <dbReference type="PROSITE" id="PS50106"/>
    </source>
</evidence>
<dbReference type="InterPro" id="IPR005151">
    <property type="entry name" value="Tail-specific_protease"/>
</dbReference>
<dbReference type="CDD" id="cd07562">
    <property type="entry name" value="Peptidase_S41_TRI"/>
    <property type="match status" value="1"/>
</dbReference>
<name>A0ABM9AW24_9BACT</name>
<dbReference type="SMART" id="SM00245">
    <property type="entry name" value="TSPc"/>
    <property type="match status" value="1"/>
</dbReference>
<proteinExistence type="inferred from homology"/>
<dbReference type="PANTHER" id="PTHR43253">
    <property type="entry name" value="TRICORN PROTEASE HOMOLOG 2-RELATED"/>
    <property type="match status" value="1"/>
</dbReference>
<dbReference type="InterPro" id="IPR012393">
    <property type="entry name" value="Tricorn_protease"/>
</dbReference>
<evidence type="ECO:0000256" key="5">
    <source>
        <dbReference type="ARBA" id="ARBA00022801"/>
    </source>
</evidence>
<evidence type="ECO:0000256" key="3">
    <source>
        <dbReference type="ARBA" id="ARBA00022490"/>
    </source>
</evidence>
<comment type="caution">
    <text evidence="11">The sequence shown here is derived from an EMBL/GenBank/DDBJ whole genome shotgun (WGS) entry which is preliminary data.</text>
</comment>
<dbReference type="SUPFAM" id="SSF52096">
    <property type="entry name" value="ClpP/crotonase"/>
    <property type="match status" value="1"/>
</dbReference>
<dbReference type="RefSeq" id="WP_238808458.1">
    <property type="nucleotide sequence ID" value="NZ_CAKLPY010000004.1"/>
</dbReference>
<protein>
    <recommendedName>
        <fullName evidence="7">Tricorn protease homolog</fullName>
        <ecNumber evidence="7">3.4.21.-</ecNumber>
    </recommendedName>
</protein>
<dbReference type="PIRSF" id="PIRSF036421">
    <property type="entry name" value="Tricorn_protease"/>
    <property type="match status" value="1"/>
</dbReference>
<feature type="signal peptide" evidence="9">
    <location>
        <begin position="1"/>
        <end position="20"/>
    </location>
</feature>
<dbReference type="InterPro" id="IPR001478">
    <property type="entry name" value="PDZ"/>
</dbReference>
<dbReference type="EC" id="3.4.21.-" evidence="7"/>
<dbReference type="Gene3D" id="3.90.226.10">
    <property type="entry name" value="2-enoyl-CoA Hydratase, Chain A, domain 1"/>
    <property type="match status" value="1"/>
</dbReference>
<evidence type="ECO:0000256" key="7">
    <source>
        <dbReference type="PIRNR" id="PIRNR036421"/>
    </source>
</evidence>
<feature type="domain" description="PDZ" evidence="10">
    <location>
        <begin position="751"/>
        <end position="842"/>
    </location>
</feature>
<evidence type="ECO:0000256" key="2">
    <source>
        <dbReference type="ARBA" id="ARBA00008524"/>
    </source>
</evidence>
<dbReference type="Gene3D" id="2.120.10.60">
    <property type="entry name" value="Tricorn protease N-terminal domain"/>
    <property type="match status" value="1"/>
</dbReference>
<evidence type="ECO:0000313" key="12">
    <source>
        <dbReference type="Proteomes" id="UP000837932"/>
    </source>
</evidence>
<dbReference type="SUPFAM" id="SSF50156">
    <property type="entry name" value="PDZ domain-like"/>
    <property type="match status" value="1"/>
</dbReference>
<dbReference type="Pfam" id="PF14684">
    <property type="entry name" value="Tricorn_C1"/>
    <property type="match status" value="1"/>
</dbReference>
<dbReference type="SMART" id="SM00228">
    <property type="entry name" value="PDZ"/>
    <property type="match status" value="1"/>
</dbReference>
<keyword evidence="9" id="KW-0732">Signal</keyword>
<dbReference type="Pfam" id="PF13180">
    <property type="entry name" value="PDZ_2"/>
    <property type="match status" value="1"/>
</dbReference>
<dbReference type="PROSITE" id="PS50106">
    <property type="entry name" value="PDZ"/>
    <property type="match status" value="1"/>
</dbReference>
<keyword evidence="4 7" id="KW-0645">Protease</keyword>
<dbReference type="InterPro" id="IPR011042">
    <property type="entry name" value="6-blade_b-propeller_TolB-like"/>
</dbReference>
<dbReference type="Pfam" id="PF07676">
    <property type="entry name" value="PD40"/>
    <property type="match status" value="4"/>
</dbReference>
<dbReference type="Gene3D" id="2.30.42.10">
    <property type="match status" value="1"/>
</dbReference>
<dbReference type="GO" id="GO:0006508">
    <property type="term" value="P:proteolysis"/>
    <property type="evidence" value="ECO:0007669"/>
    <property type="project" value="UniProtKB-KW"/>
</dbReference>
<dbReference type="Pfam" id="PF26549">
    <property type="entry name" value="Tricorn_N"/>
    <property type="match status" value="1"/>
</dbReference>
<evidence type="ECO:0000256" key="8">
    <source>
        <dbReference type="SAM" id="MobiDB-lite"/>
    </source>
</evidence>
<feature type="chain" id="PRO_5047320865" description="Tricorn protease homolog" evidence="9">
    <location>
        <begin position="21"/>
        <end position="1069"/>
    </location>
</feature>
<evidence type="ECO:0000256" key="4">
    <source>
        <dbReference type="ARBA" id="ARBA00022670"/>
    </source>
</evidence>
<dbReference type="SUPFAM" id="SSF82171">
    <property type="entry name" value="DPP6 N-terminal domain-like"/>
    <property type="match status" value="1"/>
</dbReference>
<evidence type="ECO:0000256" key="6">
    <source>
        <dbReference type="ARBA" id="ARBA00022825"/>
    </source>
</evidence>
<dbReference type="InterPro" id="IPR011659">
    <property type="entry name" value="WD40"/>
</dbReference>
<comment type="subcellular location">
    <subcellularLocation>
        <location evidence="1 7">Cytoplasm</location>
    </subcellularLocation>
</comment>
<evidence type="ECO:0000256" key="1">
    <source>
        <dbReference type="ARBA" id="ARBA00004496"/>
    </source>
</evidence>
<evidence type="ECO:0000313" key="11">
    <source>
        <dbReference type="EMBL" id="CAH0997649.1"/>
    </source>
</evidence>
<dbReference type="Gene3D" id="2.120.10.30">
    <property type="entry name" value="TolB, C-terminal domain"/>
    <property type="match status" value="2"/>
</dbReference>
<dbReference type="InterPro" id="IPR029045">
    <property type="entry name" value="ClpP/crotonase-like_dom_sf"/>
</dbReference>
<gene>
    <name evidence="11" type="primary">tri1</name>
    <name evidence="11" type="ORF">EMA8858_03783</name>
</gene>
<keyword evidence="5 7" id="KW-0378">Hydrolase</keyword>
<sequence>MKKIVLIGAIILCSSFFLQAQNTLLLRQPAINQNGSVVAFSFQGDIWTVPSSGGKAVRLTIHEAYESNPIFSPDGSQIAFSGARFGNNDIFVMSTEGGMPKRLTFHSGADNIASWTQTDKILFSTNREFKQIERPSEVYSISPNGGTESRFLDAVGHDPILSPNGRFLAFVRGDINPVARQDYKGSSDRDLWIYDTKNKTYQQLPSFETNDILPQWGGNNMLYFLSSIEGAYNIYRLKIDENGKSTEKPEKLTNFKDESIRAFNVSADGSSIVFEKDMNLYTLKTSGGSAQKLTIQINADDRLDATEQKTLTTGANEYAVSPNGKFLAYSIRGEIFIKEADKEKYRSINVSEHPFRDVEPTWLNDSTLLFSSDRANGNFDIFMVRSADTTQRNIFKTLKHELLQITNTAGDETDLTVSSDGKKIAYVRGRGTFVVADIGADGKLSNEKILSDTWTSPSGIAWSPDNKWLAYAISDLYFNQEVFIQAADNSSKAVNVTMHPRTDSRPFWSADGSKLGFISGRNASRSNDVWFVWLKKEDWEKETQDWQEREVPATDNAPAKGDKKTSKPIKIDFDKIHERIVQVTNFPGDESDLVISKDGETFYYTTTSSNAKGRDLYSIKWDGKDLKEITKGGTNLSSVQMDKDGKYLYYAKQGSLGRIDLKTSNSENLPFISKIKIDYNGERTQVFEEAWRTIRDGFYDPKFHGNDWVKLHDKYKERCINASTSNDFRDMFNLLLGELNSSHMGLTVTERADTQKEATGLLGAELIPTNSGVKVNHIVPETPADKEKSKLNEGDIITAVNGESVNDTENFYQLLNGLVNEKVLLTVKSTDGKIRETAIRLTASIATNLYDEWVENRKKLVEKYSNGRLGYIHIKGMDFPSFEVVEREFTAAGYGKEGLIIDVRYNGGGSTTDYLMTILNYKQHAYTIPRGASNDLEKDKLKFKEYYPIGERLVYAAWTKPSIALCNEGSYSNAEIFSHAYKTLGIGKLVGVPTNGSVISTGGKSLMDGSFVRLPSRGWFTKATDKNQELGPAIPDIIVENQPDWIAKGIDQQLKTAVEELLKEINNKK</sequence>
<keyword evidence="12" id="KW-1185">Reference proteome</keyword>
<dbReference type="Proteomes" id="UP000837932">
    <property type="component" value="Unassembled WGS sequence"/>
</dbReference>
<reference evidence="11" key="1">
    <citation type="submission" date="2021-12" db="EMBL/GenBank/DDBJ databases">
        <authorList>
            <person name="Rodrigo-Torres L."/>
            <person name="Arahal R. D."/>
            <person name="Lucena T."/>
        </authorList>
    </citation>
    <scope>NUCLEOTIDE SEQUENCE</scope>
    <source>
        <strain evidence="11">CECT 8858</strain>
    </source>
</reference>
<dbReference type="InterPro" id="IPR036034">
    <property type="entry name" value="PDZ_sf"/>
</dbReference>
<organism evidence="11 12">
    <name type="scientific">Emticicia aquatica</name>
    <dbReference type="NCBI Taxonomy" id="1681835"/>
    <lineage>
        <taxon>Bacteria</taxon>
        <taxon>Pseudomonadati</taxon>
        <taxon>Bacteroidota</taxon>
        <taxon>Cytophagia</taxon>
        <taxon>Cytophagales</taxon>
        <taxon>Leadbetterellaceae</taxon>
        <taxon>Emticicia</taxon>
    </lineage>
</organism>
<keyword evidence="6 7" id="KW-0720">Serine protease</keyword>
<dbReference type="GO" id="GO:0008233">
    <property type="term" value="F:peptidase activity"/>
    <property type="evidence" value="ECO:0007669"/>
    <property type="project" value="UniProtKB-KW"/>
</dbReference>
<feature type="region of interest" description="Disordered" evidence="8">
    <location>
        <begin position="544"/>
        <end position="566"/>
    </location>
</feature>
<dbReference type="EMBL" id="CAKLPY010000004">
    <property type="protein sequence ID" value="CAH0997649.1"/>
    <property type="molecule type" value="Genomic_DNA"/>
</dbReference>
<dbReference type="PANTHER" id="PTHR43253:SF1">
    <property type="entry name" value="TRICORN PROTEASE HOMOLOG 2-RELATED"/>
    <property type="match status" value="1"/>
</dbReference>
<dbReference type="InterPro" id="IPR028204">
    <property type="entry name" value="Tricorn_C1"/>
</dbReference>